<keyword evidence="1" id="KW-0812">Transmembrane</keyword>
<evidence type="ECO:0000256" key="1">
    <source>
        <dbReference type="SAM" id="Phobius"/>
    </source>
</evidence>
<dbReference type="KEGG" id="swi:Swit_0187"/>
<dbReference type="EMBL" id="CP000699">
    <property type="protein sequence ID" value="ABQ66558.1"/>
    <property type="molecule type" value="Genomic_DNA"/>
</dbReference>
<dbReference type="Proteomes" id="UP000001989">
    <property type="component" value="Chromosome"/>
</dbReference>
<reference evidence="2 3" key="1">
    <citation type="journal article" date="2010" name="J. Bacteriol.">
        <title>Genome sequence of the dioxin-mineralizing bacterium Sphingomonas wittichii RW1.</title>
        <authorList>
            <person name="Miller T.R."/>
            <person name="Delcher A.L."/>
            <person name="Salzberg S.L."/>
            <person name="Saunders E."/>
            <person name="Detter J.C."/>
            <person name="Halden R.U."/>
        </authorList>
    </citation>
    <scope>NUCLEOTIDE SEQUENCE [LARGE SCALE GENOMIC DNA]</scope>
    <source>
        <strain evidence="3">DSM 6014 / CCUG 31198 / JCM 15750 / NBRC 105917 / EY 4224 / RW1</strain>
    </source>
</reference>
<keyword evidence="3" id="KW-1185">Reference proteome</keyword>
<keyword evidence="1" id="KW-1133">Transmembrane helix</keyword>
<feature type="transmembrane region" description="Helical" evidence="1">
    <location>
        <begin position="76"/>
        <end position="95"/>
    </location>
</feature>
<sequence>MIAILLPLALLGIGFLLYLILAGATYALPLFVGLAAGLAGFGAGLSIAAALLVGIIAFALAIAVGRFMALTLPKHGRFGVALAFAVPAAVAGYSVGRMIAALTGFAGFAFVVALGTAAICAAVAVQRVHRPA</sequence>
<evidence type="ECO:0000313" key="2">
    <source>
        <dbReference type="EMBL" id="ABQ66558.1"/>
    </source>
</evidence>
<protein>
    <submittedName>
        <fullName evidence="2">Uncharacterized protein</fullName>
    </submittedName>
</protein>
<gene>
    <name evidence="2" type="ordered locus">Swit_0187</name>
</gene>
<feature type="transmembrane region" description="Helical" evidence="1">
    <location>
        <begin position="101"/>
        <end position="125"/>
    </location>
</feature>
<keyword evidence="1" id="KW-0472">Membrane</keyword>
<evidence type="ECO:0000313" key="3">
    <source>
        <dbReference type="Proteomes" id="UP000001989"/>
    </source>
</evidence>
<dbReference type="AlphaFoldDB" id="A0A9J9LCG0"/>
<feature type="transmembrane region" description="Helical" evidence="1">
    <location>
        <begin position="37"/>
        <end position="64"/>
    </location>
</feature>
<name>A0A9J9LCG0_RHIWR</name>
<organism evidence="2 3">
    <name type="scientific">Rhizorhabdus wittichii (strain DSM 6014 / CCUG 31198 / JCM 15750 / NBRC 105917 / EY 4224 / RW1)</name>
    <name type="common">Sphingomonas wittichii</name>
    <dbReference type="NCBI Taxonomy" id="392499"/>
    <lineage>
        <taxon>Bacteria</taxon>
        <taxon>Pseudomonadati</taxon>
        <taxon>Pseudomonadota</taxon>
        <taxon>Alphaproteobacteria</taxon>
        <taxon>Sphingomonadales</taxon>
        <taxon>Sphingomonadaceae</taxon>
        <taxon>Rhizorhabdus</taxon>
    </lineage>
</organism>
<proteinExistence type="predicted"/>
<accession>A0A9J9LCG0</accession>